<organism evidence="1 2">
    <name type="scientific">Knipowitschia caucasica</name>
    <name type="common">Caucasian dwarf goby</name>
    <name type="synonym">Pomatoschistus caucasicus</name>
    <dbReference type="NCBI Taxonomy" id="637954"/>
    <lineage>
        <taxon>Eukaryota</taxon>
        <taxon>Metazoa</taxon>
        <taxon>Chordata</taxon>
        <taxon>Craniata</taxon>
        <taxon>Vertebrata</taxon>
        <taxon>Euteleostomi</taxon>
        <taxon>Actinopterygii</taxon>
        <taxon>Neopterygii</taxon>
        <taxon>Teleostei</taxon>
        <taxon>Neoteleostei</taxon>
        <taxon>Acanthomorphata</taxon>
        <taxon>Gobiaria</taxon>
        <taxon>Gobiiformes</taxon>
        <taxon>Gobioidei</taxon>
        <taxon>Gobiidae</taxon>
        <taxon>Gobiinae</taxon>
        <taxon>Knipowitschia</taxon>
    </lineage>
</organism>
<reference evidence="1 2" key="1">
    <citation type="submission" date="2024-04" db="EMBL/GenBank/DDBJ databases">
        <authorList>
            <person name="Waldvogel A.-M."/>
            <person name="Schoenle A."/>
        </authorList>
    </citation>
    <scope>NUCLEOTIDE SEQUENCE [LARGE SCALE GENOMIC DNA]</scope>
</reference>
<dbReference type="AlphaFoldDB" id="A0AAV2L6Y8"/>
<protein>
    <submittedName>
        <fullName evidence="1">Uncharacterized protein</fullName>
    </submittedName>
</protein>
<proteinExistence type="predicted"/>
<evidence type="ECO:0000313" key="2">
    <source>
        <dbReference type="Proteomes" id="UP001497482"/>
    </source>
</evidence>
<evidence type="ECO:0000313" key="1">
    <source>
        <dbReference type="EMBL" id="CAL1596010.1"/>
    </source>
</evidence>
<dbReference type="EMBL" id="OZ035842">
    <property type="protein sequence ID" value="CAL1596010.1"/>
    <property type="molecule type" value="Genomic_DNA"/>
</dbReference>
<name>A0AAV2L6Y8_KNICA</name>
<keyword evidence="2" id="KW-1185">Reference proteome</keyword>
<accession>A0AAV2L6Y8</accession>
<sequence length="126" mass="14559">MCAQNPPTGLVEARIETFQTLDSAVFPGRPTLSTTQWSADNAGRGTYLWNTSVGRLSSLDRPGPALIHRQPSLSSQNDRIAVFKRELGPSPAPNSEKTMLESELERWRLERWRLERWRLERWRLDR</sequence>
<dbReference type="Proteomes" id="UP001497482">
    <property type="component" value="Chromosome 20"/>
</dbReference>
<gene>
    <name evidence="1" type="ORF">KC01_LOCUS24730</name>
</gene>